<dbReference type="OrthoDB" id="10370481at2759"/>
<dbReference type="AlphaFoldDB" id="A0A812SE11"/>
<gene>
    <name evidence="2" type="ORF">SNEC2469_LOCUS13437</name>
</gene>
<feature type="non-terminal residue" evidence="2">
    <location>
        <position position="1"/>
    </location>
</feature>
<keyword evidence="3" id="KW-1185">Reference proteome</keyword>
<evidence type="ECO:0000313" key="3">
    <source>
        <dbReference type="Proteomes" id="UP000601435"/>
    </source>
</evidence>
<name>A0A812SE11_9DINO</name>
<dbReference type="Proteomes" id="UP000601435">
    <property type="component" value="Unassembled WGS sequence"/>
</dbReference>
<evidence type="ECO:0000313" key="2">
    <source>
        <dbReference type="EMBL" id="CAE7475796.1"/>
    </source>
</evidence>
<protein>
    <submittedName>
        <fullName evidence="2">Uncharacterized protein</fullName>
    </submittedName>
</protein>
<reference evidence="2" key="1">
    <citation type="submission" date="2021-02" db="EMBL/GenBank/DDBJ databases">
        <authorList>
            <person name="Dougan E. K."/>
            <person name="Rhodes N."/>
            <person name="Thang M."/>
            <person name="Chan C."/>
        </authorList>
    </citation>
    <scope>NUCLEOTIDE SEQUENCE</scope>
</reference>
<organism evidence="2 3">
    <name type="scientific">Symbiodinium necroappetens</name>
    <dbReference type="NCBI Taxonomy" id="1628268"/>
    <lineage>
        <taxon>Eukaryota</taxon>
        <taxon>Sar</taxon>
        <taxon>Alveolata</taxon>
        <taxon>Dinophyceae</taxon>
        <taxon>Suessiales</taxon>
        <taxon>Symbiodiniaceae</taxon>
        <taxon>Symbiodinium</taxon>
    </lineage>
</organism>
<proteinExistence type="predicted"/>
<accession>A0A812SE11</accession>
<evidence type="ECO:0000256" key="1">
    <source>
        <dbReference type="SAM" id="MobiDB-lite"/>
    </source>
</evidence>
<sequence length="265" mass="28306">AVQDLADVSKEIEQAESHLVKVQDLQGLLKNAGVTLTDDQHVALSAYIQTMTQPKIDEEMLDLGEGVNKKTPEMLGGGLNVMLLIPGAACVVMALHTLVSTQETVLENVGVAQVWPQLSEAALTGPRYFPVDFEPWEAEEPGVIQAGNWANAEEMVCKASGYLVPGTGRNLAGFVFSGIRFHGWELAIGSSIDFGVVCAKLAGCVSVATEWNVPFKPHAALRFTVHKTGASLPVPQPPKFVEAPGENQGDSGEQDISEVVAMFEP</sequence>
<dbReference type="EMBL" id="CAJNJA010021439">
    <property type="protein sequence ID" value="CAE7475796.1"/>
    <property type="molecule type" value="Genomic_DNA"/>
</dbReference>
<feature type="region of interest" description="Disordered" evidence="1">
    <location>
        <begin position="235"/>
        <end position="256"/>
    </location>
</feature>
<comment type="caution">
    <text evidence="2">The sequence shown here is derived from an EMBL/GenBank/DDBJ whole genome shotgun (WGS) entry which is preliminary data.</text>
</comment>